<evidence type="ECO:0000313" key="6">
    <source>
        <dbReference type="EMBL" id="KAK0551292.1"/>
    </source>
</evidence>
<evidence type="ECO:0000256" key="5">
    <source>
        <dbReference type="SAM" id="MobiDB-lite"/>
    </source>
</evidence>
<reference evidence="6" key="1">
    <citation type="journal article" date="2023" name="PhytoFront">
        <title>Draft Genome Resources of Seven Strains of Tilletia horrida, Causal Agent of Kernel Smut of Rice.</title>
        <authorList>
            <person name="Khanal S."/>
            <person name="Antony Babu S."/>
            <person name="Zhou X.G."/>
        </authorList>
    </citation>
    <scope>NUCLEOTIDE SEQUENCE</scope>
    <source>
        <strain evidence="6">TX6</strain>
    </source>
</reference>
<feature type="compositionally biased region" description="Basic and acidic residues" evidence="5">
    <location>
        <begin position="335"/>
        <end position="349"/>
    </location>
</feature>
<sequence length="404" mass="42649">MSRSASGALATACRSQLRGVGSSSSSSTSAATRSFSASTSSSSAAAAPEGSNFDRQDGPLHGSSSSSNTASSGEQSETDERSRRGARRVMLDYVSSIGSSTQTRESSYRPYKTRLEPLTAKELAVSHLLAATAQVGHSISNFARANQANVYGVRHKLAIIDVEKATLPALRRAAAVVRSVCERDGIVLFLGTRPGQQAAVIAAAKRLGENGYHVTTDRWLPGSITNAPKILSGAVTHVLGSPNPTSLTQSRESTNPNATKLAAITLQPDLLVVLNPTENLHAIREATQCNIPTMAIIDTDVDPRTVTYPIPANDDSLRAVELIVGVLSKAGEQGLRDRERKLDEQDKMMRKAARRPASTGYASPSTSAGRAAAGPRNEFAEAREREEAEDAAGGNQEEQKPAAS</sequence>
<dbReference type="PANTHER" id="PTHR12534">
    <property type="entry name" value="30S RIBOSOMAL PROTEIN S2 PROKARYOTIC AND ORGANELLAR"/>
    <property type="match status" value="1"/>
</dbReference>
<feature type="region of interest" description="Disordered" evidence="5">
    <location>
        <begin position="1"/>
        <end position="87"/>
    </location>
</feature>
<dbReference type="Gene3D" id="3.40.50.10490">
    <property type="entry name" value="Glucose-6-phosphate isomerase like protein, domain 1"/>
    <property type="match status" value="1"/>
</dbReference>
<proteinExistence type="inferred from homology"/>
<dbReference type="CDD" id="cd01425">
    <property type="entry name" value="RPS2"/>
    <property type="match status" value="1"/>
</dbReference>
<dbReference type="GO" id="GO:0006412">
    <property type="term" value="P:translation"/>
    <property type="evidence" value="ECO:0007669"/>
    <property type="project" value="InterPro"/>
</dbReference>
<name>A0AAN6GQ74_9BASI</name>
<keyword evidence="3 4" id="KW-0687">Ribonucleoprotein</keyword>
<feature type="compositionally biased region" description="Low complexity" evidence="5">
    <location>
        <begin position="63"/>
        <end position="75"/>
    </location>
</feature>
<dbReference type="FunFam" id="3.40.50.10490:FF:000050">
    <property type="entry name" value="Related to MRP4-mitochondrial ribosomal protein, small subunit"/>
    <property type="match status" value="1"/>
</dbReference>
<dbReference type="InterPro" id="IPR001865">
    <property type="entry name" value="Ribosomal_uS2"/>
</dbReference>
<dbReference type="AlphaFoldDB" id="A0AAN6GQ74"/>
<gene>
    <name evidence="6" type="ORF">OC846_003351</name>
</gene>
<dbReference type="Proteomes" id="UP001176517">
    <property type="component" value="Unassembled WGS sequence"/>
</dbReference>
<evidence type="ECO:0000256" key="3">
    <source>
        <dbReference type="ARBA" id="ARBA00023274"/>
    </source>
</evidence>
<dbReference type="GO" id="GO:0005763">
    <property type="term" value="C:mitochondrial small ribosomal subunit"/>
    <property type="evidence" value="ECO:0007669"/>
    <property type="project" value="TreeGrafter"/>
</dbReference>
<accession>A0AAN6GQ74</accession>
<evidence type="ECO:0008006" key="8">
    <source>
        <dbReference type="Google" id="ProtNLM"/>
    </source>
</evidence>
<dbReference type="InterPro" id="IPR005706">
    <property type="entry name" value="Ribosomal_uS2_bac/mit/plastid"/>
</dbReference>
<dbReference type="PANTHER" id="PTHR12534:SF0">
    <property type="entry name" value="SMALL RIBOSOMAL SUBUNIT PROTEIN US2M"/>
    <property type="match status" value="1"/>
</dbReference>
<keyword evidence="7" id="KW-1185">Reference proteome</keyword>
<evidence type="ECO:0000256" key="1">
    <source>
        <dbReference type="ARBA" id="ARBA00006242"/>
    </source>
</evidence>
<dbReference type="GO" id="GO:0003735">
    <property type="term" value="F:structural constituent of ribosome"/>
    <property type="evidence" value="ECO:0007669"/>
    <property type="project" value="InterPro"/>
</dbReference>
<comment type="similarity">
    <text evidence="1 4">Belongs to the universal ribosomal protein uS2 family.</text>
</comment>
<dbReference type="Pfam" id="PF00318">
    <property type="entry name" value="Ribosomal_S2"/>
    <property type="match status" value="1"/>
</dbReference>
<evidence type="ECO:0000256" key="2">
    <source>
        <dbReference type="ARBA" id="ARBA00022980"/>
    </source>
</evidence>
<feature type="compositionally biased region" description="Low complexity" evidence="5">
    <location>
        <begin position="22"/>
        <end position="47"/>
    </location>
</feature>
<evidence type="ECO:0000256" key="4">
    <source>
        <dbReference type="RuleBase" id="RU003631"/>
    </source>
</evidence>
<feature type="region of interest" description="Disordered" evidence="5">
    <location>
        <begin position="335"/>
        <end position="404"/>
    </location>
</feature>
<keyword evidence="2 4" id="KW-0689">Ribosomal protein</keyword>
<organism evidence="6 7">
    <name type="scientific">Tilletia horrida</name>
    <dbReference type="NCBI Taxonomy" id="155126"/>
    <lineage>
        <taxon>Eukaryota</taxon>
        <taxon>Fungi</taxon>
        <taxon>Dikarya</taxon>
        <taxon>Basidiomycota</taxon>
        <taxon>Ustilaginomycotina</taxon>
        <taxon>Exobasidiomycetes</taxon>
        <taxon>Tilletiales</taxon>
        <taxon>Tilletiaceae</taxon>
        <taxon>Tilletia</taxon>
    </lineage>
</organism>
<dbReference type="SUPFAM" id="SSF52313">
    <property type="entry name" value="Ribosomal protein S2"/>
    <property type="match status" value="1"/>
</dbReference>
<dbReference type="EMBL" id="JAPDMZ010000079">
    <property type="protein sequence ID" value="KAK0551292.1"/>
    <property type="molecule type" value="Genomic_DNA"/>
</dbReference>
<evidence type="ECO:0000313" key="7">
    <source>
        <dbReference type="Proteomes" id="UP001176517"/>
    </source>
</evidence>
<protein>
    <recommendedName>
        <fullName evidence="8">Ribosomal protein S2</fullName>
    </recommendedName>
</protein>
<dbReference type="PROSITE" id="PS00963">
    <property type="entry name" value="RIBOSOMAL_S2_2"/>
    <property type="match status" value="1"/>
</dbReference>
<comment type="caution">
    <text evidence="6">The sequence shown here is derived from an EMBL/GenBank/DDBJ whole genome shotgun (WGS) entry which is preliminary data.</text>
</comment>
<dbReference type="InterPro" id="IPR018130">
    <property type="entry name" value="Ribosomal_uS2_CS"/>
</dbReference>
<dbReference type="PRINTS" id="PR00395">
    <property type="entry name" value="RIBOSOMALS2"/>
</dbReference>
<dbReference type="HAMAP" id="MF_00291_B">
    <property type="entry name" value="Ribosomal_uS2_B"/>
    <property type="match status" value="1"/>
</dbReference>
<dbReference type="InterPro" id="IPR023591">
    <property type="entry name" value="Ribosomal_uS2_flav_dom_sf"/>
</dbReference>